<accession>A0A8I0FU24</accession>
<dbReference type="PANTHER" id="PTHR12992:SF11">
    <property type="entry name" value="MITOCHONDRIAL COENZYME A DIPHOSPHATASE NUDT8"/>
    <property type="match status" value="1"/>
</dbReference>
<dbReference type="GO" id="GO:0010945">
    <property type="term" value="F:coenzyme A diphosphatase activity"/>
    <property type="evidence" value="ECO:0007669"/>
    <property type="project" value="InterPro"/>
</dbReference>
<protein>
    <submittedName>
        <fullName evidence="9">8-oxo-dGTP pyrophosphatase MutT (NUDIX family)</fullName>
    </submittedName>
    <submittedName>
        <fullName evidence="8">CoA pyrophosphatase</fullName>
    </submittedName>
</protein>
<evidence type="ECO:0000256" key="2">
    <source>
        <dbReference type="ARBA" id="ARBA00001946"/>
    </source>
</evidence>
<evidence type="ECO:0000256" key="6">
    <source>
        <dbReference type="ARBA" id="ARBA00023211"/>
    </source>
</evidence>
<dbReference type="EMBL" id="JACBZN010000001">
    <property type="protein sequence ID" value="NYI39677.1"/>
    <property type="molecule type" value="Genomic_DNA"/>
</dbReference>
<keyword evidence="10" id="KW-1185">Reference proteome</keyword>
<dbReference type="Proteomes" id="UP000587211">
    <property type="component" value="Unassembled WGS sequence"/>
</dbReference>
<evidence type="ECO:0000313" key="11">
    <source>
        <dbReference type="Proteomes" id="UP000659061"/>
    </source>
</evidence>
<dbReference type="PROSITE" id="PS51462">
    <property type="entry name" value="NUDIX"/>
    <property type="match status" value="1"/>
</dbReference>
<evidence type="ECO:0000313" key="8">
    <source>
        <dbReference type="EMBL" id="MBD1269668.1"/>
    </source>
</evidence>
<dbReference type="RefSeq" id="WP_179427515.1">
    <property type="nucleotide sequence ID" value="NZ_BAAAMP010000002.1"/>
</dbReference>
<comment type="cofactor">
    <cofactor evidence="1">
        <name>Mn(2+)</name>
        <dbReference type="ChEBI" id="CHEBI:29035"/>
    </cofactor>
</comment>
<dbReference type="Proteomes" id="UP000659061">
    <property type="component" value="Unassembled WGS sequence"/>
</dbReference>
<evidence type="ECO:0000256" key="4">
    <source>
        <dbReference type="ARBA" id="ARBA00022801"/>
    </source>
</evidence>
<dbReference type="PANTHER" id="PTHR12992">
    <property type="entry name" value="NUDIX HYDROLASE"/>
    <property type="match status" value="1"/>
</dbReference>
<reference evidence="9 10" key="1">
    <citation type="submission" date="2020-07" db="EMBL/GenBank/DDBJ databases">
        <title>Sequencing the genomes of 1000 actinobacteria strains.</title>
        <authorList>
            <person name="Klenk H.-P."/>
        </authorList>
    </citation>
    <scope>NUCLEOTIDE SEQUENCE [LARGE SCALE GENOMIC DNA]</scope>
    <source>
        <strain evidence="9 10">DSM 19087</strain>
    </source>
</reference>
<comment type="cofactor">
    <cofactor evidence="2">
        <name>Mg(2+)</name>
        <dbReference type="ChEBI" id="CHEBI:18420"/>
    </cofactor>
</comment>
<evidence type="ECO:0000313" key="10">
    <source>
        <dbReference type="Proteomes" id="UP000587211"/>
    </source>
</evidence>
<dbReference type="InterPro" id="IPR000086">
    <property type="entry name" value="NUDIX_hydrolase_dom"/>
</dbReference>
<name>A0A8I0FU24_9ACTN</name>
<dbReference type="AlphaFoldDB" id="A0A8I0FU24"/>
<keyword evidence="5" id="KW-0460">Magnesium</keyword>
<dbReference type="EMBL" id="JACWMT010000001">
    <property type="protein sequence ID" value="MBD1269668.1"/>
    <property type="molecule type" value="Genomic_DNA"/>
</dbReference>
<dbReference type="SUPFAM" id="SSF55811">
    <property type="entry name" value="Nudix"/>
    <property type="match status" value="1"/>
</dbReference>
<evidence type="ECO:0000313" key="9">
    <source>
        <dbReference type="EMBL" id="NYI39677.1"/>
    </source>
</evidence>
<dbReference type="Gene3D" id="3.90.79.10">
    <property type="entry name" value="Nucleoside Triphosphate Pyrophosphohydrolase"/>
    <property type="match status" value="1"/>
</dbReference>
<dbReference type="Pfam" id="PF00293">
    <property type="entry name" value="NUDIX"/>
    <property type="match status" value="1"/>
</dbReference>
<evidence type="ECO:0000256" key="3">
    <source>
        <dbReference type="ARBA" id="ARBA00022723"/>
    </source>
</evidence>
<sequence>MTDVAALPEWLHPLAEMLDSVEAEHLAPRFPHPPAEARPAAVLMLFSDGENGRELLLTERAATLRSHARQISFPGGRQDATDRDAVHTALREAEEEVGLDPREVIVFGSLPTLWLPPSNHAVTPVLGYWTSPRTLHAHSPDEVERVLPTPLDLLLDPERRFSVVHPSGWTGPAFDIGTNVPLWGFTAGIIARLFERLGWERPWDASRTRPIPE</sequence>
<gene>
    <name evidence="9" type="ORF">BJ975_003052</name>
    <name evidence="8" type="ORF">IDH50_05470</name>
</gene>
<dbReference type="CDD" id="cd03426">
    <property type="entry name" value="NUDIX_CoAse_Nudt7"/>
    <property type="match status" value="1"/>
</dbReference>
<evidence type="ECO:0000259" key="7">
    <source>
        <dbReference type="PROSITE" id="PS51462"/>
    </source>
</evidence>
<organism evidence="8 11">
    <name type="scientific">Aeromicrobium tamlense</name>
    <dbReference type="NCBI Taxonomy" id="375541"/>
    <lineage>
        <taxon>Bacteria</taxon>
        <taxon>Bacillati</taxon>
        <taxon>Actinomycetota</taxon>
        <taxon>Actinomycetes</taxon>
        <taxon>Propionibacteriales</taxon>
        <taxon>Nocardioidaceae</taxon>
        <taxon>Aeromicrobium</taxon>
    </lineage>
</organism>
<proteinExistence type="predicted"/>
<keyword evidence="3" id="KW-0479">Metal-binding</keyword>
<keyword evidence="4" id="KW-0378">Hydrolase</keyword>
<dbReference type="InterPro" id="IPR015797">
    <property type="entry name" value="NUDIX_hydrolase-like_dom_sf"/>
</dbReference>
<reference evidence="8" key="2">
    <citation type="submission" date="2020-09" db="EMBL/GenBank/DDBJ databases">
        <title>Novel species in genus Aeromicrobium.</title>
        <authorList>
            <person name="Zhang G."/>
        </authorList>
    </citation>
    <scope>NUCLEOTIDE SEQUENCE</scope>
    <source>
        <strain evidence="8">SSW1-57</strain>
    </source>
</reference>
<dbReference type="InterPro" id="IPR045121">
    <property type="entry name" value="CoAse"/>
</dbReference>
<dbReference type="GO" id="GO:0046872">
    <property type="term" value="F:metal ion binding"/>
    <property type="evidence" value="ECO:0007669"/>
    <property type="project" value="UniProtKB-KW"/>
</dbReference>
<evidence type="ECO:0000256" key="1">
    <source>
        <dbReference type="ARBA" id="ARBA00001936"/>
    </source>
</evidence>
<comment type="caution">
    <text evidence="8">The sequence shown here is derived from an EMBL/GenBank/DDBJ whole genome shotgun (WGS) entry which is preliminary data.</text>
</comment>
<evidence type="ECO:0000256" key="5">
    <source>
        <dbReference type="ARBA" id="ARBA00022842"/>
    </source>
</evidence>
<keyword evidence="6" id="KW-0464">Manganese</keyword>
<feature type="domain" description="Nudix hydrolase" evidence="7">
    <location>
        <begin position="36"/>
        <end position="171"/>
    </location>
</feature>